<sequence length="240" mass="26900">MSMPAPGREREMAADARGRYYTGERGPAERASQAGETALPVYLALKRLLDVGGSIAGLIVLAPLFLVVAIGIKLEDPHGAVLFRQVRIGKDGRPFRMLKFRSMVADAEAQLHQLMPHNETSGAMFKIKDDPRITRIGRFIRRTSIDELPQLWNVLTGEMSLVGPRPPLSREVDAYTAYDMQRLAVTPGCTGLWQVSGRSRLGFAEMVELDLTYIRTRSIRQDIWIMLRTLRMLLGSKDAY</sequence>
<dbReference type="EMBL" id="JACXIZ010000075">
    <property type="protein sequence ID" value="MBD2848567.1"/>
    <property type="molecule type" value="Genomic_DNA"/>
</dbReference>
<dbReference type="Pfam" id="PF02397">
    <property type="entry name" value="Bac_transf"/>
    <property type="match status" value="1"/>
</dbReference>
<dbReference type="InterPro" id="IPR003362">
    <property type="entry name" value="Bact_transf"/>
</dbReference>
<dbReference type="AlphaFoldDB" id="A0A927GVB2"/>
<evidence type="ECO:0000256" key="1">
    <source>
        <dbReference type="ARBA" id="ARBA00006464"/>
    </source>
</evidence>
<feature type="transmembrane region" description="Helical" evidence="2">
    <location>
        <begin position="55"/>
        <end position="74"/>
    </location>
</feature>
<keyword evidence="2" id="KW-1133">Transmembrane helix</keyword>
<dbReference type="PANTHER" id="PTHR30576">
    <property type="entry name" value="COLANIC BIOSYNTHESIS UDP-GLUCOSE LIPID CARRIER TRANSFERASE"/>
    <property type="match status" value="1"/>
</dbReference>
<proteinExistence type="inferred from homology"/>
<evidence type="ECO:0000313" key="4">
    <source>
        <dbReference type="EMBL" id="MBD2848567.1"/>
    </source>
</evidence>
<protein>
    <submittedName>
        <fullName evidence="4">Sugar transferase</fullName>
    </submittedName>
</protein>
<organism evidence="4 5">
    <name type="scientific">Paenibacillus sabuli</name>
    <dbReference type="NCBI Taxonomy" id="2772509"/>
    <lineage>
        <taxon>Bacteria</taxon>
        <taxon>Bacillati</taxon>
        <taxon>Bacillota</taxon>
        <taxon>Bacilli</taxon>
        <taxon>Bacillales</taxon>
        <taxon>Paenibacillaceae</taxon>
        <taxon>Paenibacillus</taxon>
    </lineage>
</organism>
<keyword evidence="2" id="KW-0472">Membrane</keyword>
<gene>
    <name evidence="4" type="ORF">IDH44_25595</name>
</gene>
<name>A0A927GVB2_9BACL</name>
<keyword evidence="2" id="KW-0812">Transmembrane</keyword>
<evidence type="ECO:0000259" key="3">
    <source>
        <dbReference type="Pfam" id="PF02397"/>
    </source>
</evidence>
<keyword evidence="5" id="KW-1185">Reference proteome</keyword>
<dbReference type="Proteomes" id="UP000621560">
    <property type="component" value="Unassembled WGS sequence"/>
</dbReference>
<reference evidence="4" key="1">
    <citation type="submission" date="2020-09" db="EMBL/GenBank/DDBJ databases">
        <title>A novel bacterium of genus Paenibacillus, isolated from South China Sea.</title>
        <authorList>
            <person name="Huang H."/>
            <person name="Mo K."/>
            <person name="Hu Y."/>
        </authorList>
    </citation>
    <scope>NUCLEOTIDE SEQUENCE</scope>
    <source>
        <strain evidence="4">IB182496</strain>
    </source>
</reference>
<dbReference type="PANTHER" id="PTHR30576:SF10">
    <property type="entry name" value="SLL5057 PROTEIN"/>
    <property type="match status" value="1"/>
</dbReference>
<dbReference type="RefSeq" id="WP_190921662.1">
    <property type="nucleotide sequence ID" value="NZ_JACXIZ010000075.1"/>
</dbReference>
<comment type="similarity">
    <text evidence="1">Belongs to the bacterial sugar transferase family.</text>
</comment>
<keyword evidence="4" id="KW-0808">Transferase</keyword>
<feature type="domain" description="Bacterial sugar transferase" evidence="3">
    <location>
        <begin position="46"/>
        <end position="234"/>
    </location>
</feature>
<accession>A0A927GVB2</accession>
<comment type="caution">
    <text evidence="4">The sequence shown here is derived from an EMBL/GenBank/DDBJ whole genome shotgun (WGS) entry which is preliminary data.</text>
</comment>
<dbReference type="GO" id="GO:0016780">
    <property type="term" value="F:phosphotransferase activity, for other substituted phosphate groups"/>
    <property type="evidence" value="ECO:0007669"/>
    <property type="project" value="TreeGrafter"/>
</dbReference>
<evidence type="ECO:0000256" key="2">
    <source>
        <dbReference type="SAM" id="Phobius"/>
    </source>
</evidence>
<evidence type="ECO:0000313" key="5">
    <source>
        <dbReference type="Proteomes" id="UP000621560"/>
    </source>
</evidence>